<sequence>MNPDPYAQLDPDTTFRLDHVLSFLTTLGLWVAIIVGLTSVALISWRLHSPETYKERFATPARLLRWRLWAYASWHRLCKRCGLSASEQVTRRNKEGQQVTLTRWFHPKLLGTDVSHSALRLTIRARMGQTVEELERAVPAIRDAAGAHSARAVVISPGTLRIELVMREQLSTVGHAAPPTAVATTRVKLGRCEDGSAWTLPLSGRHTLTVGCSGAGKGSALWGIACGLGPAVAAGFVHLIGIDLKYGIELSVGARLFTKIATTEADAVETLAGLEKLMDKRGNEMAGRTRAHRPTKTSPLVVLLIDELAGVTAYMSEPTLRKGAAASLSRILTKGRAPGIVVAAFLQDPRKEVLPMRGLFTQTIALRLRSRDEVAMVLGDGMADKAPAHRINPDKPGTGYAIAEDGHATKVRSDFWSDDQIRSTAEKYGNSRTAADRALNHRSSFGSPEGSARTHAGSDSIQATR</sequence>
<dbReference type="PANTHER" id="PTHR22683">
    <property type="entry name" value="SPORULATION PROTEIN RELATED"/>
    <property type="match status" value="1"/>
</dbReference>
<evidence type="ECO:0000313" key="7">
    <source>
        <dbReference type="EMBL" id="MCI4674569.1"/>
    </source>
</evidence>
<keyword evidence="7" id="KW-0131">Cell cycle</keyword>
<dbReference type="InterPro" id="IPR027417">
    <property type="entry name" value="P-loop_NTPase"/>
</dbReference>
<keyword evidence="7" id="KW-0132">Cell division</keyword>
<accession>A0ABS9YUS5</accession>
<dbReference type="Pfam" id="PF01580">
    <property type="entry name" value="FtsK_SpoIIIE"/>
    <property type="match status" value="1"/>
</dbReference>
<dbReference type="PANTHER" id="PTHR22683:SF41">
    <property type="entry name" value="DNA TRANSLOCASE FTSK"/>
    <property type="match status" value="1"/>
</dbReference>
<evidence type="ECO:0000256" key="2">
    <source>
        <dbReference type="ARBA" id="ARBA00022840"/>
    </source>
</evidence>
<reference evidence="7" key="1">
    <citation type="journal article" date="2022" name="ISME J.">
        <title>Identification of active gaseous-alkane degraders at natural gas seeps.</title>
        <authorList>
            <person name="Farhan Ul Haque M."/>
            <person name="Hernandez M."/>
            <person name="Crombie A.T."/>
            <person name="Murrell J.C."/>
        </authorList>
    </citation>
    <scope>NUCLEOTIDE SEQUENCE</scope>
    <source>
        <strain evidence="7">ANDR5</strain>
    </source>
</reference>
<dbReference type="PROSITE" id="PS50901">
    <property type="entry name" value="FTSK"/>
    <property type="match status" value="1"/>
</dbReference>
<keyword evidence="5" id="KW-1133">Transmembrane helix</keyword>
<dbReference type="Proteomes" id="UP001139068">
    <property type="component" value="Unassembled WGS sequence"/>
</dbReference>
<evidence type="ECO:0000256" key="5">
    <source>
        <dbReference type="SAM" id="Phobius"/>
    </source>
</evidence>
<feature type="domain" description="FtsK" evidence="6">
    <location>
        <begin position="195"/>
        <end position="375"/>
    </location>
</feature>
<dbReference type="RefSeq" id="WP_243070984.1">
    <property type="nucleotide sequence ID" value="NZ_JAIVFL010000001.1"/>
</dbReference>
<dbReference type="InterPro" id="IPR050206">
    <property type="entry name" value="FtsK/SpoIIIE/SftA"/>
</dbReference>
<evidence type="ECO:0000256" key="4">
    <source>
        <dbReference type="SAM" id="MobiDB-lite"/>
    </source>
</evidence>
<dbReference type="GO" id="GO:0051301">
    <property type="term" value="P:cell division"/>
    <property type="evidence" value="ECO:0007669"/>
    <property type="project" value="UniProtKB-KW"/>
</dbReference>
<keyword evidence="5" id="KW-0812">Transmembrane</keyword>
<protein>
    <submittedName>
        <fullName evidence="7">Cell division protein FtsK</fullName>
    </submittedName>
</protein>
<keyword evidence="1 3" id="KW-0547">Nucleotide-binding</keyword>
<gene>
    <name evidence="7" type="ORF">K9U37_06430</name>
</gene>
<dbReference type="Gene3D" id="3.40.50.300">
    <property type="entry name" value="P-loop containing nucleotide triphosphate hydrolases"/>
    <property type="match status" value="1"/>
</dbReference>
<dbReference type="SUPFAM" id="SSF52540">
    <property type="entry name" value="P-loop containing nucleoside triphosphate hydrolases"/>
    <property type="match status" value="1"/>
</dbReference>
<feature type="transmembrane region" description="Helical" evidence="5">
    <location>
        <begin position="20"/>
        <end position="45"/>
    </location>
</feature>
<evidence type="ECO:0000259" key="6">
    <source>
        <dbReference type="PROSITE" id="PS50901"/>
    </source>
</evidence>
<keyword evidence="5" id="KW-0472">Membrane</keyword>
<proteinExistence type="predicted"/>
<keyword evidence="8" id="KW-1185">Reference proteome</keyword>
<evidence type="ECO:0000256" key="3">
    <source>
        <dbReference type="PROSITE-ProRule" id="PRU00289"/>
    </source>
</evidence>
<dbReference type="InterPro" id="IPR002543">
    <property type="entry name" value="FtsK_dom"/>
</dbReference>
<organism evidence="7 8">
    <name type="scientific">Candidatus Mycolicibacterium alkanivorans</name>
    <dbReference type="NCBI Taxonomy" id="2954114"/>
    <lineage>
        <taxon>Bacteria</taxon>
        <taxon>Bacillati</taxon>
        <taxon>Actinomycetota</taxon>
        <taxon>Actinomycetes</taxon>
        <taxon>Mycobacteriales</taxon>
        <taxon>Mycobacteriaceae</taxon>
        <taxon>Mycolicibacterium</taxon>
    </lineage>
</organism>
<evidence type="ECO:0000313" key="8">
    <source>
        <dbReference type="Proteomes" id="UP001139068"/>
    </source>
</evidence>
<comment type="caution">
    <text evidence="7">The sequence shown here is derived from an EMBL/GenBank/DDBJ whole genome shotgun (WGS) entry which is preliminary data.</text>
</comment>
<evidence type="ECO:0000256" key="1">
    <source>
        <dbReference type="ARBA" id="ARBA00022741"/>
    </source>
</evidence>
<dbReference type="EMBL" id="JAIVFL010000001">
    <property type="protein sequence ID" value="MCI4674569.1"/>
    <property type="molecule type" value="Genomic_DNA"/>
</dbReference>
<feature type="region of interest" description="Disordered" evidence="4">
    <location>
        <begin position="426"/>
        <end position="465"/>
    </location>
</feature>
<feature type="binding site" evidence="3">
    <location>
        <begin position="211"/>
        <end position="218"/>
    </location>
    <ligand>
        <name>ATP</name>
        <dbReference type="ChEBI" id="CHEBI:30616"/>
    </ligand>
</feature>
<keyword evidence="2 3" id="KW-0067">ATP-binding</keyword>
<name>A0ABS9YUS5_9MYCO</name>